<evidence type="ECO:0000259" key="8">
    <source>
        <dbReference type="PROSITE" id="PS51462"/>
    </source>
</evidence>
<dbReference type="GO" id="GO:0016818">
    <property type="term" value="F:hydrolase activity, acting on acid anhydrides, in phosphorus-containing anhydrides"/>
    <property type="evidence" value="ECO:0007669"/>
    <property type="project" value="InterPro"/>
</dbReference>
<keyword evidence="5" id="KW-0460">Magnesium</keyword>
<keyword evidence="6" id="KW-0464">Manganese</keyword>
<evidence type="ECO:0000256" key="1">
    <source>
        <dbReference type="ARBA" id="ARBA00001936"/>
    </source>
</evidence>
<dbReference type="InterPro" id="IPR000086">
    <property type="entry name" value="NUDIX_hydrolase_dom"/>
</dbReference>
<accession>A0A381R7T0</accession>
<evidence type="ECO:0000256" key="3">
    <source>
        <dbReference type="ARBA" id="ARBA00022723"/>
    </source>
</evidence>
<evidence type="ECO:0000256" key="4">
    <source>
        <dbReference type="ARBA" id="ARBA00022801"/>
    </source>
</evidence>
<evidence type="ECO:0000313" key="9">
    <source>
        <dbReference type="EMBL" id="SUZ85927.1"/>
    </source>
</evidence>
<sequence length="282" mass="31665">MNERLKQVNHQFADPNEAPAEPRPAATVLLVRDVQGQGIEVFLIERAAKTNFGGAYVFPGGKVDLEDASGRLSDMCQGVSDEDASSALGMEKGGLAYWVAVIRECFEEAGILLAYRKDGNNFDPEDESENERFINFRKRLNDGEPVLAEMCKSEELFLATDRLAYLAHWITPKVEKRRYDTRFFIAQAPAGQDAIHDGSESVNSIWIKPEDALKQFEEGKLLMIMPTIKNLESICGYNNTKELLEDKNSINPYDIATIEPKFFMKDGKYVGLLPGDKGYEDH</sequence>
<dbReference type="SUPFAM" id="SSF55811">
    <property type="entry name" value="Nudix"/>
    <property type="match status" value="1"/>
</dbReference>
<dbReference type="GO" id="GO:0046872">
    <property type="term" value="F:metal ion binding"/>
    <property type="evidence" value="ECO:0007669"/>
    <property type="project" value="UniProtKB-KW"/>
</dbReference>
<proteinExistence type="predicted"/>
<feature type="region of interest" description="Disordered" evidence="7">
    <location>
        <begin position="1"/>
        <end position="21"/>
    </location>
</feature>
<protein>
    <recommendedName>
        <fullName evidence="8">Nudix hydrolase domain-containing protein</fullName>
    </recommendedName>
</protein>
<dbReference type="PROSITE" id="PS51462">
    <property type="entry name" value="NUDIX"/>
    <property type="match status" value="1"/>
</dbReference>
<evidence type="ECO:0000256" key="6">
    <source>
        <dbReference type="ARBA" id="ARBA00023211"/>
    </source>
</evidence>
<evidence type="ECO:0000256" key="2">
    <source>
        <dbReference type="ARBA" id="ARBA00001946"/>
    </source>
</evidence>
<dbReference type="CDD" id="cd18870">
    <property type="entry name" value="NUDIX_AcylCoAdiphos_Nudt19"/>
    <property type="match status" value="1"/>
</dbReference>
<evidence type="ECO:0000256" key="7">
    <source>
        <dbReference type="SAM" id="MobiDB-lite"/>
    </source>
</evidence>
<evidence type="ECO:0000256" key="5">
    <source>
        <dbReference type="ARBA" id="ARBA00022842"/>
    </source>
</evidence>
<keyword evidence="4" id="KW-0378">Hydrolase</keyword>
<reference evidence="9" key="1">
    <citation type="submission" date="2018-05" db="EMBL/GenBank/DDBJ databases">
        <authorList>
            <person name="Lanie J.A."/>
            <person name="Ng W.-L."/>
            <person name="Kazmierczak K.M."/>
            <person name="Andrzejewski T.M."/>
            <person name="Davidsen T.M."/>
            <person name="Wayne K.J."/>
            <person name="Tettelin H."/>
            <person name="Glass J.I."/>
            <person name="Rusch D."/>
            <person name="Podicherti R."/>
            <person name="Tsui H.-C.T."/>
            <person name="Winkler M.E."/>
        </authorList>
    </citation>
    <scope>NUCLEOTIDE SEQUENCE</scope>
</reference>
<dbReference type="InterPro" id="IPR015797">
    <property type="entry name" value="NUDIX_hydrolase-like_dom_sf"/>
</dbReference>
<keyword evidence="3" id="KW-0479">Metal-binding</keyword>
<gene>
    <name evidence="9" type="ORF">METZ01_LOCUS38781</name>
</gene>
<dbReference type="Gene3D" id="3.90.79.10">
    <property type="entry name" value="Nucleoside Triphosphate Pyrophosphohydrolase"/>
    <property type="match status" value="1"/>
</dbReference>
<feature type="domain" description="Nudix hydrolase" evidence="8">
    <location>
        <begin position="21"/>
        <end position="229"/>
    </location>
</feature>
<comment type="cofactor">
    <cofactor evidence="2">
        <name>Mg(2+)</name>
        <dbReference type="ChEBI" id="CHEBI:18420"/>
    </cofactor>
</comment>
<organism evidence="9">
    <name type="scientific">marine metagenome</name>
    <dbReference type="NCBI Taxonomy" id="408172"/>
    <lineage>
        <taxon>unclassified sequences</taxon>
        <taxon>metagenomes</taxon>
        <taxon>ecological metagenomes</taxon>
    </lineage>
</organism>
<dbReference type="InterPro" id="IPR039121">
    <property type="entry name" value="NUDT19"/>
</dbReference>
<dbReference type="PANTHER" id="PTHR12318">
    <property type="entry name" value="TESTOSTERONE-REGULATED PROTEIN RP2"/>
    <property type="match status" value="1"/>
</dbReference>
<name>A0A381R7T0_9ZZZZ</name>
<dbReference type="EMBL" id="UINC01001658">
    <property type="protein sequence ID" value="SUZ85927.1"/>
    <property type="molecule type" value="Genomic_DNA"/>
</dbReference>
<comment type="cofactor">
    <cofactor evidence="1">
        <name>Mn(2+)</name>
        <dbReference type="ChEBI" id="CHEBI:29035"/>
    </cofactor>
</comment>
<dbReference type="AlphaFoldDB" id="A0A381R7T0"/>
<dbReference type="PANTHER" id="PTHR12318:SF0">
    <property type="entry name" value="ACYL-COENZYME A DIPHOSPHATASE NUDT19"/>
    <property type="match status" value="1"/>
</dbReference>